<dbReference type="InterPro" id="IPR029056">
    <property type="entry name" value="Ribokinase-like"/>
</dbReference>
<dbReference type="PANTHER" id="PTHR43085:SF1">
    <property type="entry name" value="PSEUDOURIDINE KINASE-RELATED"/>
    <property type="match status" value="1"/>
</dbReference>
<keyword evidence="4 7" id="KW-0418">Kinase</keyword>
<proteinExistence type="inferred from homology"/>
<comment type="caution">
    <text evidence="7">The sequence shown here is derived from an EMBL/GenBank/DDBJ whole genome shotgun (WGS) entry which is preliminary data.</text>
</comment>
<keyword evidence="5" id="KW-0067">ATP-binding</keyword>
<dbReference type="SUPFAM" id="SSF53613">
    <property type="entry name" value="Ribokinase-like"/>
    <property type="match status" value="1"/>
</dbReference>
<protein>
    <submittedName>
        <fullName evidence="7">Sugar kinase</fullName>
    </submittedName>
</protein>
<sequence length="317" mass="35073">MDVVTIGETMALFTPETSGLMRYAHTYSRKFGGSESNVAIGLTRLGHRSGWISRIGDDELGKAMVSFIRGEGVDVSEVQVEKSAQTGIYFKELRREDDVRVLYYRKNSAASRMSKNDLNEEYIAQAKYLHITGITPALSDSCYEMLKEAVHLAKKHGVTVVFDPNLRKTLWSEEKARQVLLEFVKESDIVLPGIAEGKFLYGVDDPQQLGERFLADGSTTCVLKLGPRGAQYFTREKTEFVPSFTVKKVIDPVGSGDGFCSGFLSGLLDGLSLYDAVRRGNGVGAMVAMVNGDVEGLPDKRDLELFINETDKDDVNR</sequence>
<dbReference type="GO" id="GO:0016301">
    <property type="term" value="F:kinase activity"/>
    <property type="evidence" value="ECO:0007669"/>
    <property type="project" value="UniProtKB-KW"/>
</dbReference>
<reference evidence="7" key="1">
    <citation type="submission" date="2024-05" db="EMBL/GenBank/DDBJ databases">
        <title>Alkalihalobacillus sp. strain MEB203 novel alkaliphilic bacterium from Lonar Lake, India.</title>
        <authorList>
            <person name="Joshi A."/>
            <person name="Thite S."/>
            <person name="Mengade P."/>
        </authorList>
    </citation>
    <scope>NUCLEOTIDE SEQUENCE</scope>
    <source>
        <strain evidence="7">MEB 203</strain>
    </source>
</reference>
<accession>A0ABT5V900</accession>
<evidence type="ECO:0000256" key="4">
    <source>
        <dbReference type="ARBA" id="ARBA00022777"/>
    </source>
</evidence>
<name>A0ABT5V900_9BACI</name>
<dbReference type="InterPro" id="IPR002173">
    <property type="entry name" value="Carboh/pur_kinase_PfkB_CS"/>
</dbReference>
<feature type="domain" description="Carbohydrate kinase PfkB" evidence="6">
    <location>
        <begin position="2"/>
        <end position="298"/>
    </location>
</feature>
<dbReference type="EMBL" id="JAOTPO010000001">
    <property type="protein sequence ID" value="MDE5411812.1"/>
    <property type="molecule type" value="Genomic_DNA"/>
</dbReference>
<evidence type="ECO:0000256" key="5">
    <source>
        <dbReference type="ARBA" id="ARBA00022840"/>
    </source>
</evidence>
<organism evidence="7 8">
    <name type="scientific">Alkalihalobacterium chitinilyticum</name>
    <dbReference type="NCBI Taxonomy" id="2980103"/>
    <lineage>
        <taxon>Bacteria</taxon>
        <taxon>Bacillati</taxon>
        <taxon>Bacillota</taxon>
        <taxon>Bacilli</taxon>
        <taxon>Bacillales</taxon>
        <taxon>Bacillaceae</taxon>
        <taxon>Alkalihalobacterium</taxon>
    </lineage>
</organism>
<dbReference type="InterPro" id="IPR011611">
    <property type="entry name" value="PfkB_dom"/>
</dbReference>
<keyword evidence="2" id="KW-0808">Transferase</keyword>
<comment type="similarity">
    <text evidence="1">Belongs to the carbohydrate kinase PfkB family.</text>
</comment>
<dbReference type="CDD" id="cd01166">
    <property type="entry name" value="KdgK"/>
    <property type="match status" value="1"/>
</dbReference>
<evidence type="ECO:0000256" key="2">
    <source>
        <dbReference type="ARBA" id="ARBA00022679"/>
    </source>
</evidence>
<dbReference type="Gene3D" id="3.40.1190.20">
    <property type="match status" value="1"/>
</dbReference>
<dbReference type="Pfam" id="PF00294">
    <property type="entry name" value="PfkB"/>
    <property type="match status" value="1"/>
</dbReference>
<dbReference type="RefSeq" id="WP_275116448.1">
    <property type="nucleotide sequence ID" value="NZ_JAOTPO010000001.1"/>
</dbReference>
<evidence type="ECO:0000256" key="3">
    <source>
        <dbReference type="ARBA" id="ARBA00022741"/>
    </source>
</evidence>
<keyword evidence="3" id="KW-0547">Nucleotide-binding</keyword>
<gene>
    <name evidence="7" type="ORF">N7Z68_00265</name>
</gene>
<evidence type="ECO:0000256" key="1">
    <source>
        <dbReference type="ARBA" id="ARBA00010688"/>
    </source>
</evidence>
<dbReference type="PROSITE" id="PS00584">
    <property type="entry name" value="PFKB_KINASES_2"/>
    <property type="match status" value="1"/>
</dbReference>
<dbReference type="InterPro" id="IPR050306">
    <property type="entry name" value="PfkB_Carbo_kinase"/>
</dbReference>
<keyword evidence="8" id="KW-1185">Reference proteome</keyword>
<evidence type="ECO:0000313" key="7">
    <source>
        <dbReference type="EMBL" id="MDE5411812.1"/>
    </source>
</evidence>
<dbReference type="PANTHER" id="PTHR43085">
    <property type="entry name" value="HEXOKINASE FAMILY MEMBER"/>
    <property type="match status" value="1"/>
</dbReference>
<evidence type="ECO:0000259" key="6">
    <source>
        <dbReference type="Pfam" id="PF00294"/>
    </source>
</evidence>
<dbReference type="Proteomes" id="UP001148125">
    <property type="component" value="Unassembled WGS sequence"/>
</dbReference>
<evidence type="ECO:0000313" key="8">
    <source>
        <dbReference type="Proteomes" id="UP001148125"/>
    </source>
</evidence>